<dbReference type="AlphaFoldDB" id="A0A3E4QPC6"/>
<evidence type="ECO:0000256" key="1">
    <source>
        <dbReference type="SAM" id="MobiDB-lite"/>
    </source>
</evidence>
<sequence length="172" mass="19199">MQIINATRAYEDVYLEDPAENPQTPSFRVWLDDESIEGMLGKVADAIDRAQEIDRMSREAATDGERAEAVKALARLQKRVISAIIGADGYRTVLEWMGDGEAVDPEKHVRQLGEVFAALLTMLGRKATSEQLRTCGAYYTAESRKTTEFMAAQRASGRQQFRAAKGGKKRRK</sequence>
<evidence type="ECO:0000313" key="3">
    <source>
        <dbReference type="Proteomes" id="UP000260943"/>
    </source>
</evidence>
<dbReference type="RefSeq" id="WP_117680374.1">
    <property type="nucleotide sequence ID" value="NZ_QSRJ01000018.1"/>
</dbReference>
<protein>
    <submittedName>
        <fullName evidence="2">Uncharacterized protein</fullName>
    </submittedName>
</protein>
<organism evidence="2 3">
    <name type="scientific">Collinsella tanakaei</name>
    <dbReference type="NCBI Taxonomy" id="626935"/>
    <lineage>
        <taxon>Bacteria</taxon>
        <taxon>Bacillati</taxon>
        <taxon>Actinomycetota</taxon>
        <taxon>Coriobacteriia</taxon>
        <taxon>Coriobacteriales</taxon>
        <taxon>Coriobacteriaceae</taxon>
        <taxon>Collinsella</taxon>
    </lineage>
</organism>
<dbReference type="Proteomes" id="UP000260943">
    <property type="component" value="Unassembled WGS sequence"/>
</dbReference>
<reference evidence="2 3" key="1">
    <citation type="submission" date="2018-08" db="EMBL/GenBank/DDBJ databases">
        <title>A genome reference for cultivated species of the human gut microbiota.</title>
        <authorList>
            <person name="Zou Y."/>
            <person name="Xue W."/>
            <person name="Luo G."/>
        </authorList>
    </citation>
    <scope>NUCLEOTIDE SEQUENCE [LARGE SCALE GENOMIC DNA]</scope>
    <source>
        <strain evidence="2 3">TF08-14</strain>
    </source>
</reference>
<comment type="caution">
    <text evidence="2">The sequence shown here is derived from an EMBL/GenBank/DDBJ whole genome shotgun (WGS) entry which is preliminary data.</text>
</comment>
<accession>A0A3E4QPC6</accession>
<dbReference type="EMBL" id="QSRJ01000018">
    <property type="protein sequence ID" value="RGL07270.1"/>
    <property type="molecule type" value="Genomic_DNA"/>
</dbReference>
<proteinExistence type="predicted"/>
<evidence type="ECO:0000313" key="2">
    <source>
        <dbReference type="EMBL" id="RGL07270.1"/>
    </source>
</evidence>
<feature type="region of interest" description="Disordered" evidence="1">
    <location>
        <begin position="153"/>
        <end position="172"/>
    </location>
</feature>
<gene>
    <name evidence="2" type="ORF">DXC81_10670</name>
</gene>
<name>A0A3E4QPC6_9ACTN</name>